<dbReference type="CDD" id="cd17332">
    <property type="entry name" value="MFS_MelB_like"/>
    <property type="match status" value="1"/>
</dbReference>
<feature type="transmembrane region" description="Helical" evidence="2">
    <location>
        <begin position="436"/>
        <end position="458"/>
    </location>
</feature>
<organism evidence="3 4">
    <name type="scientific">Microbacterium tenebrionis</name>
    <dbReference type="NCBI Taxonomy" id="2830665"/>
    <lineage>
        <taxon>Bacteria</taxon>
        <taxon>Bacillati</taxon>
        <taxon>Actinomycetota</taxon>
        <taxon>Actinomycetes</taxon>
        <taxon>Micrococcales</taxon>
        <taxon>Microbacteriaceae</taxon>
        <taxon>Microbacterium</taxon>
    </lineage>
</organism>
<dbReference type="PANTHER" id="PTHR11328:SF24">
    <property type="entry name" value="MAJOR FACILITATOR SUPERFAMILY (MFS) PROFILE DOMAIN-CONTAINING PROTEIN"/>
    <property type="match status" value="1"/>
</dbReference>
<feature type="transmembrane region" description="Helical" evidence="2">
    <location>
        <begin position="297"/>
        <end position="316"/>
    </location>
</feature>
<feature type="transmembrane region" description="Helical" evidence="2">
    <location>
        <begin position="65"/>
        <end position="86"/>
    </location>
</feature>
<dbReference type="InterPro" id="IPR001927">
    <property type="entry name" value="Na/Gal_symport"/>
</dbReference>
<dbReference type="GO" id="GO:0015293">
    <property type="term" value="F:symporter activity"/>
    <property type="evidence" value="ECO:0007669"/>
    <property type="project" value="InterPro"/>
</dbReference>
<dbReference type="InterPro" id="IPR039672">
    <property type="entry name" value="MFS_2"/>
</dbReference>
<dbReference type="Gene3D" id="1.20.1250.20">
    <property type="entry name" value="MFS general substrate transporter like domains"/>
    <property type="match status" value="2"/>
</dbReference>
<dbReference type="AlphaFoldDB" id="A0A9X1S040"/>
<evidence type="ECO:0000256" key="2">
    <source>
        <dbReference type="SAM" id="Phobius"/>
    </source>
</evidence>
<feature type="transmembrane region" description="Helical" evidence="2">
    <location>
        <begin position="328"/>
        <end position="347"/>
    </location>
</feature>
<keyword evidence="4" id="KW-1185">Reference proteome</keyword>
<dbReference type="SUPFAM" id="SSF103473">
    <property type="entry name" value="MFS general substrate transporter"/>
    <property type="match status" value="1"/>
</dbReference>
<feature type="transmembrane region" description="Helical" evidence="2">
    <location>
        <begin position="107"/>
        <end position="128"/>
    </location>
</feature>
<comment type="caution">
    <text evidence="3">The sequence shown here is derived from an EMBL/GenBank/DDBJ whole genome shotgun (WGS) entry which is preliminary data.</text>
</comment>
<keyword evidence="2" id="KW-0472">Membrane</keyword>
<dbReference type="EMBL" id="JAGTTM010000001">
    <property type="protein sequence ID" value="MCC2028875.1"/>
    <property type="molecule type" value="Genomic_DNA"/>
</dbReference>
<feature type="transmembrane region" description="Helical" evidence="2">
    <location>
        <begin position="177"/>
        <end position="199"/>
    </location>
</feature>
<dbReference type="RefSeq" id="WP_227530076.1">
    <property type="nucleotide sequence ID" value="NZ_JAGTTM010000001.1"/>
</dbReference>
<evidence type="ECO:0000313" key="4">
    <source>
        <dbReference type="Proteomes" id="UP001139289"/>
    </source>
</evidence>
<dbReference type="PANTHER" id="PTHR11328">
    <property type="entry name" value="MAJOR FACILITATOR SUPERFAMILY DOMAIN-CONTAINING PROTEIN"/>
    <property type="match status" value="1"/>
</dbReference>
<dbReference type="Pfam" id="PF13347">
    <property type="entry name" value="MFS_2"/>
    <property type="match status" value="1"/>
</dbReference>
<dbReference type="GO" id="GO:0005886">
    <property type="term" value="C:plasma membrane"/>
    <property type="evidence" value="ECO:0007669"/>
    <property type="project" value="TreeGrafter"/>
</dbReference>
<accession>A0A9X1S040</accession>
<protein>
    <submittedName>
        <fullName evidence="3">MFS transporter</fullName>
    </submittedName>
</protein>
<feature type="transmembrane region" description="Helical" evidence="2">
    <location>
        <begin position="404"/>
        <end position="424"/>
    </location>
</feature>
<reference evidence="3" key="1">
    <citation type="submission" date="2021-04" db="EMBL/GenBank/DDBJ databases">
        <title>Microbacterium tenobrionis sp. nov. and Microbacterium allomyrinae sp. nov., isolated from larvae of Tenobrio molitor and Allomyrina dichotoma, respectively.</title>
        <authorList>
            <person name="Lee S.D."/>
        </authorList>
    </citation>
    <scope>NUCLEOTIDE SEQUENCE</scope>
    <source>
        <strain evidence="3">YMB-B2</strain>
    </source>
</reference>
<gene>
    <name evidence="3" type="ORF">KEC56_04970</name>
</gene>
<feature type="transmembrane region" description="Helical" evidence="2">
    <location>
        <begin position="134"/>
        <end position="156"/>
    </location>
</feature>
<feature type="transmembrane region" description="Helical" evidence="2">
    <location>
        <begin position="211"/>
        <end position="234"/>
    </location>
</feature>
<feature type="region of interest" description="Disordered" evidence="1">
    <location>
        <begin position="1"/>
        <end position="28"/>
    </location>
</feature>
<dbReference type="GO" id="GO:0006814">
    <property type="term" value="P:sodium ion transport"/>
    <property type="evidence" value="ECO:0007669"/>
    <property type="project" value="InterPro"/>
</dbReference>
<dbReference type="InterPro" id="IPR036259">
    <property type="entry name" value="MFS_trans_sf"/>
</dbReference>
<dbReference type="NCBIfam" id="TIGR00792">
    <property type="entry name" value="gph"/>
    <property type="match status" value="1"/>
</dbReference>
<keyword evidence="2" id="KW-1133">Transmembrane helix</keyword>
<dbReference type="Proteomes" id="UP001139289">
    <property type="component" value="Unassembled WGS sequence"/>
</dbReference>
<dbReference type="GO" id="GO:0008643">
    <property type="term" value="P:carbohydrate transport"/>
    <property type="evidence" value="ECO:0007669"/>
    <property type="project" value="InterPro"/>
</dbReference>
<evidence type="ECO:0000313" key="3">
    <source>
        <dbReference type="EMBL" id="MCC2028875.1"/>
    </source>
</evidence>
<sequence>MTHNGQSISGSATSVRSDEPASGDAPSRQRLTWGTRLSYGLGDLASQLVWTTTGSYLAIFYTDAVGLSAGAVGVLMLIARVFDAAIDPGIGAAAERTRSRFGRFRSWIIYGSPILAILLVLSFSTIPGSDGAKFLYAIVTYGLLGIAYSAVNVPYGSLVSVMTTDTQERVTLNSIRLIGTNVGVVLLNVITLPLILFFSGLTGGVGDEMTIAGYTWTAAVMAAIALPLFLITAFKSKEVVQPIHSTRVSLRTTARIVFGNRLLMLIFAIMMLAMTGFFGRLGVVIYYFIYAVGRVDLIPVLMATPAVAGVIGILLFTPLTRRFGKRAVAIVSLVAQGLSLVALYLVGWEDVTLVIVISAIYGLASFNAPIFWSMVPDAIDYAEDKHGVRADGTAYAVISFAQKIAAAVGVAIGLAALGAIGYVANTAQAPEVLSGMNVIVNLAPAILCFAAIIPLSFYRLSARQYDEIRARLDTAALRTLRKG</sequence>
<keyword evidence="2" id="KW-0812">Transmembrane</keyword>
<feature type="transmembrane region" description="Helical" evidence="2">
    <location>
        <begin position="353"/>
        <end position="375"/>
    </location>
</feature>
<name>A0A9X1S040_9MICO</name>
<proteinExistence type="predicted"/>
<evidence type="ECO:0000256" key="1">
    <source>
        <dbReference type="SAM" id="MobiDB-lite"/>
    </source>
</evidence>
<feature type="transmembrane region" description="Helical" evidence="2">
    <location>
        <begin position="262"/>
        <end position="291"/>
    </location>
</feature>
<feature type="compositionally biased region" description="Polar residues" evidence="1">
    <location>
        <begin position="1"/>
        <end position="15"/>
    </location>
</feature>